<organism evidence="6 7">
    <name type="scientific">Pelagicoccus enzymogenes</name>
    <dbReference type="NCBI Taxonomy" id="2773457"/>
    <lineage>
        <taxon>Bacteria</taxon>
        <taxon>Pseudomonadati</taxon>
        <taxon>Verrucomicrobiota</taxon>
        <taxon>Opitutia</taxon>
        <taxon>Puniceicoccales</taxon>
        <taxon>Pelagicoccaceae</taxon>
        <taxon>Pelagicoccus</taxon>
    </lineage>
</organism>
<evidence type="ECO:0000313" key="7">
    <source>
        <dbReference type="Proteomes" id="UP000622317"/>
    </source>
</evidence>
<dbReference type="Gene3D" id="1.10.10.60">
    <property type="entry name" value="Homeodomain-like"/>
    <property type="match status" value="1"/>
</dbReference>
<protein>
    <submittedName>
        <fullName evidence="6">TetR/AcrR family transcriptional regulator</fullName>
    </submittedName>
</protein>
<comment type="caution">
    <text evidence="6">The sequence shown here is derived from an EMBL/GenBank/DDBJ whole genome shotgun (WGS) entry which is preliminary data.</text>
</comment>
<dbReference type="InterPro" id="IPR009057">
    <property type="entry name" value="Homeodomain-like_sf"/>
</dbReference>
<evidence type="ECO:0000256" key="3">
    <source>
        <dbReference type="ARBA" id="ARBA00023163"/>
    </source>
</evidence>
<keyword evidence="1" id="KW-0805">Transcription regulation</keyword>
<dbReference type="RefSeq" id="WP_191618220.1">
    <property type="nucleotide sequence ID" value="NZ_JACYFG010000040.1"/>
</dbReference>
<evidence type="ECO:0000256" key="4">
    <source>
        <dbReference type="PROSITE-ProRule" id="PRU00335"/>
    </source>
</evidence>
<sequence>MKSSEKDSPRSPEHAEAQRNRILDAAEACFIQHGFHAASMARVAETAGISQGLAYRYFKSKSAIILAIIERQLSQRHSLTEDSDTAEAYINKLLELIQEWGKEGSSKINPILFIEMCSEASRDPDIHAALTRADSTYREEFKKWMALIAKKSGTSISDEEMNRRFYALQCMVEGSAMLTTRQSQTEENNAYLRTILRSIVSP</sequence>
<dbReference type="SUPFAM" id="SSF46689">
    <property type="entry name" value="Homeodomain-like"/>
    <property type="match status" value="1"/>
</dbReference>
<keyword evidence="2 4" id="KW-0238">DNA-binding</keyword>
<dbReference type="PRINTS" id="PR00455">
    <property type="entry name" value="HTHTETR"/>
</dbReference>
<dbReference type="InterPro" id="IPR050109">
    <property type="entry name" value="HTH-type_TetR-like_transc_reg"/>
</dbReference>
<dbReference type="PROSITE" id="PS01081">
    <property type="entry name" value="HTH_TETR_1"/>
    <property type="match status" value="1"/>
</dbReference>
<evidence type="ECO:0000256" key="1">
    <source>
        <dbReference type="ARBA" id="ARBA00023015"/>
    </source>
</evidence>
<feature type="DNA-binding region" description="H-T-H motif" evidence="4">
    <location>
        <begin position="39"/>
        <end position="58"/>
    </location>
</feature>
<dbReference type="PROSITE" id="PS50977">
    <property type="entry name" value="HTH_TETR_2"/>
    <property type="match status" value="1"/>
</dbReference>
<keyword evidence="3" id="KW-0804">Transcription</keyword>
<feature type="domain" description="HTH tetR-type" evidence="5">
    <location>
        <begin position="16"/>
        <end position="76"/>
    </location>
</feature>
<dbReference type="Pfam" id="PF00440">
    <property type="entry name" value="TetR_N"/>
    <property type="match status" value="1"/>
</dbReference>
<gene>
    <name evidence="6" type="ORF">IEN85_16575</name>
</gene>
<dbReference type="AlphaFoldDB" id="A0A927FC84"/>
<keyword evidence="7" id="KW-1185">Reference proteome</keyword>
<dbReference type="InterPro" id="IPR023772">
    <property type="entry name" value="DNA-bd_HTH_TetR-type_CS"/>
</dbReference>
<evidence type="ECO:0000256" key="2">
    <source>
        <dbReference type="ARBA" id="ARBA00023125"/>
    </source>
</evidence>
<evidence type="ECO:0000259" key="5">
    <source>
        <dbReference type="PROSITE" id="PS50977"/>
    </source>
</evidence>
<dbReference type="GO" id="GO:0000976">
    <property type="term" value="F:transcription cis-regulatory region binding"/>
    <property type="evidence" value="ECO:0007669"/>
    <property type="project" value="TreeGrafter"/>
</dbReference>
<dbReference type="EMBL" id="JACYFG010000040">
    <property type="protein sequence ID" value="MBD5781116.1"/>
    <property type="molecule type" value="Genomic_DNA"/>
</dbReference>
<dbReference type="PANTHER" id="PTHR30055:SF234">
    <property type="entry name" value="HTH-TYPE TRANSCRIPTIONAL REGULATOR BETI"/>
    <property type="match status" value="1"/>
</dbReference>
<proteinExistence type="predicted"/>
<dbReference type="PANTHER" id="PTHR30055">
    <property type="entry name" value="HTH-TYPE TRANSCRIPTIONAL REGULATOR RUTR"/>
    <property type="match status" value="1"/>
</dbReference>
<name>A0A927FC84_9BACT</name>
<dbReference type="InterPro" id="IPR001647">
    <property type="entry name" value="HTH_TetR"/>
</dbReference>
<evidence type="ECO:0000313" key="6">
    <source>
        <dbReference type="EMBL" id="MBD5781116.1"/>
    </source>
</evidence>
<dbReference type="Gene3D" id="1.10.357.10">
    <property type="entry name" value="Tetracycline Repressor, domain 2"/>
    <property type="match status" value="1"/>
</dbReference>
<dbReference type="Proteomes" id="UP000622317">
    <property type="component" value="Unassembled WGS sequence"/>
</dbReference>
<reference evidence="6" key="1">
    <citation type="submission" date="2020-09" db="EMBL/GenBank/DDBJ databases">
        <title>Pelagicoccus enzymogenes sp. nov. with an EPS production, isolated from marine sediment.</title>
        <authorList>
            <person name="Feng X."/>
        </authorList>
    </citation>
    <scope>NUCLEOTIDE SEQUENCE</scope>
    <source>
        <strain evidence="6">NFK12</strain>
    </source>
</reference>
<accession>A0A927FC84</accession>
<dbReference type="GO" id="GO:0003700">
    <property type="term" value="F:DNA-binding transcription factor activity"/>
    <property type="evidence" value="ECO:0007669"/>
    <property type="project" value="TreeGrafter"/>
</dbReference>